<feature type="domain" description="Cytochrome c-type biogenesis protein H TPR" evidence="6">
    <location>
        <begin position="119"/>
        <end position="246"/>
    </location>
</feature>
<evidence type="ECO:0000313" key="7">
    <source>
        <dbReference type="EMBL" id="EED36558.1"/>
    </source>
</evidence>
<evidence type="ECO:0000256" key="2">
    <source>
        <dbReference type="ARBA" id="ARBA00022803"/>
    </source>
</evidence>
<dbReference type="AlphaFoldDB" id="B8KS74"/>
<dbReference type="Proteomes" id="UP000004699">
    <property type="component" value="Unassembled WGS sequence"/>
</dbReference>
<organism evidence="7 8">
    <name type="scientific">Luminiphilus syltensis NOR5-1B</name>
    <dbReference type="NCBI Taxonomy" id="565045"/>
    <lineage>
        <taxon>Bacteria</taxon>
        <taxon>Pseudomonadati</taxon>
        <taxon>Pseudomonadota</taxon>
        <taxon>Gammaproteobacteria</taxon>
        <taxon>Cellvibrionales</taxon>
        <taxon>Halieaceae</taxon>
        <taxon>Luminiphilus</taxon>
    </lineage>
</organism>
<keyword evidence="4" id="KW-1133">Transmembrane helix</keyword>
<gene>
    <name evidence="7" type="ORF">NOR51B_2510</name>
</gene>
<dbReference type="Pfam" id="PF23892">
    <property type="entry name" value="Ig_CycH"/>
    <property type="match status" value="1"/>
</dbReference>
<sequence length="391" mass="42193">MTSVFLLPAVVFTALICVLVAVLPHRWRRSGPGETTTDWLRLRRAELADAPADLQDDAELRAAEELNAGAQEPVSAEVSSGNALLWLLPLVVVLVVTALYLVLGAHEDVDIKRRLAELESATPEAMSELVADIEARLSQRPENIDYLALLGQYYTGTDQPARAFPIYERLLTLLPENAEILGRAAQAEFMASDRTLSEQARRRAESALSLDPRQRTALGTLGMAAFESGDYPVAVGYWERLLALETPGTPTYQMMTSVLATARERAGDAGLAVADTAVSTGVGVRVQVTAKDAIPEGALVFVLARRAGSEQRMPVAVARRSAAELPFELVLDDSNSMAGQRLSDLEAVDVEVQVSIAGTPGRESADWLAIAEDVIPSTDQLIELILAPNKR</sequence>
<feature type="transmembrane region" description="Helical" evidence="4">
    <location>
        <begin position="83"/>
        <end position="103"/>
    </location>
</feature>
<keyword evidence="2 3" id="KW-0802">TPR repeat</keyword>
<feature type="domain" description="Cytochrome c-type biogenesis protein H Ig-like" evidence="5">
    <location>
        <begin position="282"/>
        <end position="384"/>
    </location>
</feature>
<dbReference type="Gene3D" id="1.25.40.10">
    <property type="entry name" value="Tetratricopeptide repeat domain"/>
    <property type="match status" value="1"/>
</dbReference>
<dbReference type="eggNOG" id="COG4235">
    <property type="taxonomic scope" value="Bacteria"/>
</dbReference>
<name>B8KS74_9GAMM</name>
<dbReference type="PROSITE" id="PS50005">
    <property type="entry name" value="TPR"/>
    <property type="match status" value="1"/>
</dbReference>
<evidence type="ECO:0000259" key="6">
    <source>
        <dbReference type="Pfam" id="PF23914"/>
    </source>
</evidence>
<evidence type="ECO:0000259" key="5">
    <source>
        <dbReference type="Pfam" id="PF23892"/>
    </source>
</evidence>
<dbReference type="PANTHER" id="PTHR47870:SF4">
    <property type="entry name" value="CYTOCHROME C-TYPE BIOGENESIS PROTEIN CYCH"/>
    <property type="match status" value="1"/>
</dbReference>
<dbReference type="InterPro" id="IPR019734">
    <property type="entry name" value="TPR_rpt"/>
</dbReference>
<dbReference type="InterPro" id="IPR051263">
    <property type="entry name" value="C-type_cytochrome_biogenesis"/>
</dbReference>
<dbReference type="SUPFAM" id="SSF48452">
    <property type="entry name" value="TPR-like"/>
    <property type="match status" value="1"/>
</dbReference>
<dbReference type="InterPro" id="IPR011990">
    <property type="entry name" value="TPR-like_helical_dom_sf"/>
</dbReference>
<dbReference type="RefSeq" id="WP_009021301.1">
    <property type="nucleotide sequence ID" value="NZ_DS999411.1"/>
</dbReference>
<dbReference type="PANTHER" id="PTHR47870">
    <property type="entry name" value="CYTOCHROME C-TYPE BIOGENESIS PROTEIN CCMH"/>
    <property type="match status" value="1"/>
</dbReference>
<evidence type="ECO:0000313" key="8">
    <source>
        <dbReference type="Proteomes" id="UP000004699"/>
    </source>
</evidence>
<proteinExistence type="predicted"/>
<keyword evidence="8" id="KW-1185">Reference proteome</keyword>
<keyword evidence="1" id="KW-0677">Repeat</keyword>
<keyword evidence="4" id="KW-0812">Transmembrane</keyword>
<evidence type="ECO:0000256" key="3">
    <source>
        <dbReference type="PROSITE-ProRule" id="PRU00339"/>
    </source>
</evidence>
<dbReference type="GO" id="GO:0005886">
    <property type="term" value="C:plasma membrane"/>
    <property type="evidence" value="ECO:0007669"/>
    <property type="project" value="TreeGrafter"/>
</dbReference>
<dbReference type="InterPro" id="IPR056413">
    <property type="entry name" value="TPR_CcmH_CycH"/>
</dbReference>
<dbReference type="EMBL" id="DS999411">
    <property type="protein sequence ID" value="EED36558.1"/>
    <property type="molecule type" value="Genomic_DNA"/>
</dbReference>
<dbReference type="OrthoDB" id="9776053at2"/>
<keyword evidence="4" id="KW-0472">Membrane</keyword>
<dbReference type="HOGENOM" id="CLU_036074_2_1_6"/>
<protein>
    <submittedName>
        <fullName evidence="7">Uncharacterized protein</fullName>
    </submittedName>
</protein>
<evidence type="ECO:0000256" key="1">
    <source>
        <dbReference type="ARBA" id="ARBA00022737"/>
    </source>
</evidence>
<accession>B8KS74</accession>
<feature type="repeat" description="TPR" evidence="3">
    <location>
        <begin position="144"/>
        <end position="177"/>
    </location>
</feature>
<dbReference type="InterPro" id="IPR056412">
    <property type="entry name" value="Ig_CycH"/>
</dbReference>
<dbReference type="STRING" id="565045.NOR51B_2510"/>
<reference evidence="8" key="1">
    <citation type="journal article" date="2013" name="BMC Microbiol.">
        <title>Taxonomy and evolution of bacteriochlorophyll a-containing members of the OM60/NOR5 clade of marine gammaproteobacteria: description of Luminiphilus syltensis gen. nov., sp. nov., reclassification of Haliea rubra as Pseudohaliea rubra gen. nov., comb. nov., and emendation of Chromatocurvus halotolerans.</title>
        <authorList>
            <person name="Spring S."/>
            <person name="Riedel T."/>
            <person name="Sproer C."/>
            <person name="Yan S."/>
            <person name="Harder J."/>
            <person name="Fuchs B.M."/>
        </authorList>
    </citation>
    <scope>NUCLEOTIDE SEQUENCE [LARGE SCALE GENOMIC DNA]</scope>
    <source>
        <strain evidence="8">NOR51-B</strain>
    </source>
</reference>
<dbReference type="Pfam" id="PF23914">
    <property type="entry name" value="TPR_CcmH_CycH"/>
    <property type="match status" value="1"/>
</dbReference>
<evidence type="ECO:0000256" key="4">
    <source>
        <dbReference type="SAM" id="Phobius"/>
    </source>
</evidence>